<feature type="transmembrane region" description="Helical" evidence="1">
    <location>
        <begin position="100"/>
        <end position="120"/>
    </location>
</feature>
<dbReference type="Proteomes" id="UP001407347">
    <property type="component" value="Unassembled WGS sequence"/>
</dbReference>
<proteinExistence type="predicted"/>
<keyword evidence="3" id="KW-1185">Reference proteome</keyword>
<organism evidence="2 3">
    <name type="scientific">Methylobacterium ajmalii</name>
    <dbReference type="NCBI Taxonomy" id="2738439"/>
    <lineage>
        <taxon>Bacteria</taxon>
        <taxon>Pseudomonadati</taxon>
        <taxon>Pseudomonadota</taxon>
        <taxon>Alphaproteobacteria</taxon>
        <taxon>Hyphomicrobiales</taxon>
        <taxon>Methylobacteriaceae</taxon>
        <taxon>Methylobacterium</taxon>
    </lineage>
</organism>
<sequence>MKRFLTSRLCLLFVLPNGLFLLGAALFGSEAIIGILNAAIVALAAGVCVAYFTTTRDIVLGRLPLNKVHWLALGIFLSWAGTQLGRWWSIVWRWLDQPMWLANSWIVAYGLFLVACGAYFHLIADEAIGEERVPPQRWIRWGAVVAAAVFMMVVASYAIDRWTEAGVFYDQRLG</sequence>
<comment type="caution">
    <text evidence="2">The sequence shown here is derived from an EMBL/GenBank/DDBJ whole genome shotgun (WGS) entry which is preliminary data.</text>
</comment>
<evidence type="ECO:0000256" key="1">
    <source>
        <dbReference type="SAM" id="Phobius"/>
    </source>
</evidence>
<dbReference type="EMBL" id="JAQYXP010000005">
    <property type="protein sequence ID" value="MEN3238303.1"/>
    <property type="molecule type" value="Genomic_DNA"/>
</dbReference>
<keyword evidence="1" id="KW-1133">Transmembrane helix</keyword>
<dbReference type="RefSeq" id="WP_346013598.1">
    <property type="nucleotide sequence ID" value="NZ_JAQYXP010000005.1"/>
</dbReference>
<evidence type="ECO:0000313" key="3">
    <source>
        <dbReference type="Proteomes" id="UP001407347"/>
    </source>
</evidence>
<gene>
    <name evidence="2" type="ORF">PUR29_33180</name>
</gene>
<feature type="transmembrane region" description="Helical" evidence="1">
    <location>
        <begin position="141"/>
        <end position="159"/>
    </location>
</feature>
<evidence type="ECO:0000313" key="2">
    <source>
        <dbReference type="EMBL" id="MEN3238303.1"/>
    </source>
</evidence>
<reference evidence="2 3" key="1">
    <citation type="journal article" date="2023" name="PLoS ONE">
        <title>Complete genome assembly of Hawai'i environmental nontuberculous mycobacteria reveals unexpected co-isolation with methylobacteria.</title>
        <authorList>
            <person name="Hendrix J."/>
            <person name="Epperson L.E."/>
            <person name="Tong E.I."/>
            <person name="Chan Y.L."/>
            <person name="Hasan N.A."/>
            <person name="Dawrs S.N."/>
            <person name="Norton G.J."/>
            <person name="Virdi R."/>
            <person name="Crooks J.L."/>
            <person name="Chan E.D."/>
            <person name="Honda J.R."/>
            <person name="Strong M."/>
        </authorList>
    </citation>
    <scope>NUCLEOTIDE SEQUENCE [LARGE SCALE GENOMIC DNA]</scope>
    <source>
        <strain evidence="2 3">NJH_HI04-1</strain>
    </source>
</reference>
<protein>
    <submittedName>
        <fullName evidence="2">Uncharacterized protein</fullName>
    </submittedName>
</protein>
<feature type="transmembrane region" description="Helical" evidence="1">
    <location>
        <begin position="31"/>
        <end position="52"/>
    </location>
</feature>
<feature type="transmembrane region" description="Helical" evidence="1">
    <location>
        <begin position="68"/>
        <end position="88"/>
    </location>
</feature>
<keyword evidence="1" id="KW-0812">Transmembrane</keyword>
<accession>A0ABV0A388</accession>
<keyword evidence="1" id="KW-0472">Membrane</keyword>
<name>A0ABV0A388_9HYPH</name>